<dbReference type="InterPro" id="IPR015262">
    <property type="entry name" value="tRNA_Ile_lys_synt_subst-bd"/>
</dbReference>
<dbReference type="Proteomes" id="UP000550729">
    <property type="component" value="Unassembled WGS sequence"/>
</dbReference>
<name>A0A848L6Z5_9ACTN</name>
<dbReference type="AlphaFoldDB" id="A0A848L6Z5"/>
<dbReference type="NCBIfam" id="TIGR02432">
    <property type="entry name" value="lysidine_TilS_N"/>
    <property type="match status" value="1"/>
</dbReference>
<dbReference type="InterPro" id="IPR014729">
    <property type="entry name" value="Rossmann-like_a/b/a_fold"/>
</dbReference>
<comment type="caution">
    <text evidence="10">The sequence shown here is derived from an EMBL/GenBank/DDBJ whole genome shotgun (WGS) entry which is preliminary data.</text>
</comment>
<comment type="subcellular location">
    <subcellularLocation>
        <location evidence="7">Cytoplasm</location>
    </subcellularLocation>
</comment>
<dbReference type="CDD" id="cd01992">
    <property type="entry name" value="TilS_N"/>
    <property type="match status" value="1"/>
</dbReference>
<evidence type="ECO:0000256" key="3">
    <source>
        <dbReference type="ARBA" id="ARBA00022694"/>
    </source>
</evidence>
<evidence type="ECO:0000256" key="2">
    <source>
        <dbReference type="ARBA" id="ARBA00022598"/>
    </source>
</evidence>
<dbReference type="PANTHER" id="PTHR43033">
    <property type="entry name" value="TRNA(ILE)-LYSIDINE SYNTHASE-RELATED"/>
    <property type="match status" value="1"/>
</dbReference>
<keyword evidence="2 7" id="KW-0436">Ligase</keyword>
<gene>
    <name evidence="7 10" type="primary">tilS</name>
    <name evidence="10" type="ORF">HH308_26480</name>
</gene>
<evidence type="ECO:0000256" key="4">
    <source>
        <dbReference type="ARBA" id="ARBA00022741"/>
    </source>
</evidence>
<dbReference type="PANTHER" id="PTHR43033:SF1">
    <property type="entry name" value="TRNA(ILE)-LYSIDINE SYNTHASE-RELATED"/>
    <property type="match status" value="1"/>
</dbReference>
<keyword evidence="1 7" id="KW-0963">Cytoplasm</keyword>
<dbReference type="GO" id="GO:0032267">
    <property type="term" value="F:tRNA(Ile)-lysidine synthase activity"/>
    <property type="evidence" value="ECO:0007669"/>
    <property type="project" value="UniProtKB-EC"/>
</dbReference>
<keyword evidence="3 7" id="KW-0819">tRNA processing</keyword>
<protein>
    <recommendedName>
        <fullName evidence="7">tRNA(Ile)-lysidine synthase</fullName>
        <ecNumber evidence="7">6.3.4.19</ecNumber>
    </recommendedName>
    <alternativeName>
        <fullName evidence="7">tRNA(Ile)-2-lysyl-cytidine synthase</fullName>
    </alternativeName>
    <alternativeName>
        <fullName evidence="7">tRNA(Ile)-lysidine synthetase</fullName>
    </alternativeName>
</protein>
<evidence type="ECO:0000256" key="1">
    <source>
        <dbReference type="ARBA" id="ARBA00022490"/>
    </source>
</evidence>
<feature type="domain" description="tRNA(Ile)-lysidine/2-thiocytidine synthase N-terminal" evidence="8">
    <location>
        <begin position="24"/>
        <end position="190"/>
    </location>
</feature>
<dbReference type="GO" id="GO:0005737">
    <property type="term" value="C:cytoplasm"/>
    <property type="evidence" value="ECO:0007669"/>
    <property type="project" value="UniProtKB-SubCell"/>
</dbReference>
<comment type="catalytic activity">
    <reaction evidence="6 7">
        <text>cytidine(34) in tRNA(Ile2) + L-lysine + ATP = lysidine(34) in tRNA(Ile2) + AMP + diphosphate + H(+)</text>
        <dbReference type="Rhea" id="RHEA:43744"/>
        <dbReference type="Rhea" id="RHEA-COMP:10625"/>
        <dbReference type="Rhea" id="RHEA-COMP:10670"/>
        <dbReference type="ChEBI" id="CHEBI:15378"/>
        <dbReference type="ChEBI" id="CHEBI:30616"/>
        <dbReference type="ChEBI" id="CHEBI:32551"/>
        <dbReference type="ChEBI" id="CHEBI:33019"/>
        <dbReference type="ChEBI" id="CHEBI:82748"/>
        <dbReference type="ChEBI" id="CHEBI:83665"/>
        <dbReference type="ChEBI" id="CHEBI:456215"/>
        <dbReference type="EC" id="6.3.4.19"/>
    </reaction>
</comment>
<comment type="function">
    <text evidence="7">Ligates lysine onto the cytidine present at position 34 of the AUA codon-specific tRNA(Ile) that contains the anticodon CAU, in an ATP-dependent manner. Cytidine is converted to lysidine, thus changing the amino acid specificity of the tRNA from methionine to isoleucine.</text>
</comment>
<feature type="domain" description="tRNA(Ile)-lysidine synthase substrate-binding" evidence="9">
    <location>
        <begin position="240"/>
        <end position="301"/>
    </location>
</feature>
<dbReference type="Gene3D" id="3.40.50.620">
    <property type="entry name" value="HUPs"/>
    <property type="match status" value="1"/>
</dbReference>
<dbReference type="HAMAP" id="MF_01161">
    <property type="entry name" value="tRNA_Ile_lys_synt"/>
    <property type="match status" value="1"/>
</dbReference>
<dbReference type="EMBL" id="JABBNB010000041">
    <property type="protein sequence ID" value="NMO04775.1"/>
    <property type="molecule type" value="Genomic_DNA"/>
</dbReference>
<evidence type="ECO:0000259" key="9">
    <source>
        <dbReference type="Pfam" id="PF09179"/>
    </source>
</evidence>
<evidence type="ECO:0000256" key="6">
    <source>
        <dbReference type="ARBA" id="ARBA00048539"/>
    </source>
</evidence>
<dbReference type="EC" id="6.3.4.19" evidence="7"/>
<dbReference type="InterPro" id="IPR012795">
    <property type="entry name" value="tRNA_Ile_lys_synt_N"/>
</dbReference>
<evidence type="ECO:0000256" key="5">
    <source>
        <dbReference type="ARBA" id="ARBA00022840"/>
    </source>
</evidence>
<keyword evidence="5 7" id="KW-0067">ATP-binding</keyword>
<keyword evidence="4 7" id="KW-0547">Nucleotide-binding</keyword>
<evidence type="ECO:0000313" key="10">
    <source>
        <dbReference type="EMBL" id="NMO04775.1"/>
    </source>
</evidence>
<evidence type="ECO:0000259" key="8">
    <source>
        <dbReference type="Pfam" id="PF01171"/>
    </source>
</evidence>
<accession>A0A848L6Z5</accession>
<organism evidence="10 11">
    <name type="scientific">Gordonia asplenii</name>
    <dbReference type="NCBI Taxonomy" id="2725283"/>
    <lineage>
        <taxon>Bacteria</taxon>
        <taxon>Bacillati</taxon>
        <taxon>Actinomycetota</taxon>
        <taxon>Actinomycetes</taxon>
        <taxon>Mycobacteriales</taxon>
        <taxon>Gordoniaceae</taxon>
        <taxon>Gordonia</taxon>
    </lineage>
</organism>
<keyword evidence="11" id="KW-1185">Reference proteome</keyword>
<dbReference type="RefSeq" id="WP_170197282.1">
    <property type="nucleotide sequence ID" value="NZ_JABBNB010000041.1"/>
</dbReference>
<reference evidence="10 11" key="1">
    <citation type="submission" date="2020-04" db="EMBL/GenBank/DDBJ databases">
        <title>Gordonia sp. nov. TBRC 11910.</title>
        <authorList>
            <person name="Suriyachadkun C."/>
        </authorList>
    </citation>
    <scope>NUCLEOTIDE SEQUENCE [LARGE SCALE GENOMIC DNA]</scope>
    <source>
        <strain evidence="10 11">TBRC 11910</strain>
    </source>
</reference>
<evidence type="ECO:0000313" key="11">
    <source>
        <dbReference type="Proteomes" id="UP000550729"/>
    </source>
</evidence>
<dbReference type="SUPFAM" id="SSF82829">
    <property type="entry name" value="MesJ substrate recognition domain-like"/>
    <property type="match status" value="1"/>
</dbReference>
<sequence>MDQARAVTRAVADFAAEHLSDPRVCVALSGGPDSLALTAGAVAAGLDVRALVVDHQLQPGSAETACTAAQFARDVGASAQVLTVRVTGSGGLEAAARDARYDALSAARADRPVLIGHTVDDQAETVLLGLARGSGPRSIAGMSRWRDPWGRPLLDVARATTHGACAQWGLTPIRDPHNDDPRFTRVRVRTEVLPLLDDVLHGGVAAALGRTADAVRADVEYLDGVAAEQYRAALTNDGIDVEALAAHHDSIRRRVVHRWLLDVGATEPTTRVVDAVDALITRWRGQGPVAVGGDGGHRLVVVRRCGVLKTERLIR</sequence>
<dbReference type="GO" id="GO:0005524">
    <property type="term" value="F:ATP binding"/>
    <property type="evidence" value="ECO:0007669"/>
    <property type="project" value="UniProtKB-UniRule"/>
</dbReference>
<proteinExistence type="inferred from homology"/>
<comment type="domain">
    <text evidence="7">The N-terminal region contains the highly conserved SGGXDS motif, predicted to be a P-loop motif involved in ATP binding.</text>
</comment>
<evidence type="ECO:0000256" key="7">
    <source>
        <dbReference type="HAMAP-Rule" id="MF_01161"/>
    </source>
</evidence>
<dbReference type="SUPFAM" id="SSF52402">
    <property type="entry name" value="Adenine nucleotide alpha hydrolases-like"/>
    <property type="match status" value="1"/>
</dbReference>
<dbReference type="InterPro" id="IPR012094">
    <property type="entry name" value="tRNA_Ile_lys_synt"/>
</dbReference>
<comment type="similarity">
    <text evidence="7">Belongs to the tRNA(Ile)-lysidine synthase family.</text>
</comment>
<dbReference type="Pfam" id="PF01171">
    <property type="entry name" value="ATP_bind_3"/>
    <property type="match status" value="1"/>
</dbReference>
<feature type="binding site" evidence="7">
    <location>
        <begin position="29"/>
        <end position="34"/>
    </location>
    <ligand>
        <name>ATP</name>
        <dbReference type="ChEBI" id="CHEBI:30616"/>
    </ligand>
</feature>
<dbReference type="GO" id="GO:0006400">
    <property type="term" value="P:tRNA modification"/>
    <property type="evidence" value="ECO:0007669"/>
    <property type="project" value="UniProtKB-UniRule"/>
</dbReference>
<dbReference type="Gene3D" id="1.20.59.20">
    <property type="match status" value="1"/>
</dbReference>
<dbReference type="Pfam" id="PF09179">
    <property type="entry name" value="TilS"/>
    <property type="match status" value="1"/>
</dbReference>
<dbReference type="InterPro" id="IPR011063">
    <property type="entry name" value="TilS/TtcA_N"/>
</dbReference>